<dbReference type="AlphaFoldDB" id="A0A506ULH0"/>
<dbReference type="EMBL" id="SORZ01000002">
    <property type="protein sequence ID" value="TPW34207.1"/>
    <property type="molecule type" value="Genomic_DNA"/>
</dbReference>
<dbReference type="Proteomes" id="UP000315037">
    <property type="component" value="Unassembled WGS sequence"/>
</dbReference>
<evidence type="ECO:0008006" key="3">
    <source>
        <dbReference type="Google" id="ProtNLM"/>
    </source>
</evidence>
<accession>A0A506ULH0</accession>
<gene>
    <name evidence="1" type="ORF">E3202_06755</name>
</gene>
<proteinExistence type="predicted"/>
<name>A0A506ULH0_9PROT</name>
<keyword evidence="2" id="KW-1185">Reference proteome</keyword>
<dbReference type="RefSeq" id="WP_165600844.1">
    <property type="nucleotide sequence ID" value="NZ_SORZ01000002.1"/>
</dbReference>
<protein>
    <recommendedName>
        <fullName evidence="3">DUF748 domain-containing protein</fullName>
    </recommendedName>
</protein>
<reference evidence="1 2" key="1">
    <citation type="submission" date="2019-03" db="EMBL/GenBank/DDBJ databases">
        <title>The complete genome sequence of Neokomagataea sp. Jb2 NBRC113641.</title>
        <authorList>
            <person name="Chua K.-O."/>
            <person name="Chan K.-G."/>
            <person name="See-Too W.-S."/>
        </authorList>
    </citation>
    <scope>NUCLEOTIDE SEQUENCE [LARGE SCALE GENOMIC DNA]</scope>
    <source>
        <strain evidence="1 2">Jb2</strain>
    </source>
</reference>
<organism evidence="1 2">
    <name type="scientific">Oecophyllibacter saccharovorans</name>
    <dbReference type="NCBI Taxonomy" id="2558360"/>
    <lineage>
        <taxon>Bacteria</taxon>
        <taxon>Pseudomonadati</taxon>
        <taxon>Pseudomonadota</taxon>
        <taxon>Alphaproteobacteria</taxon>
        <taxon>Acetobacterales</taxon>
        <taxon>Acetobacteraceae</taxon>
        <taxon>Oecophyllibacter</taxon>
    </lineage>
</organism>
<sequence length="564" mass="62047">MKRLWLILCLLLITGSVAALGVYRVATLSVTHALERFIAALPPGTTFTYRRARPSFLVRGVTLHDVTFRQGRRAFHARVIRLGHPQYLTHGQLSLSSLLLKDADYGTPQLQLSLERIYFQHLLIPAGRPLLEESDQATASMQSLAEVMRFDPARLATLQFSRLQLLQAAVTFTDNAPSATRSAEMPAPFALKTLTLKDFALEGYGVGTRVQAQLDGLDLTATARLTSLAQLSPVSLPLLLGQPGISQPSLGQPGANQSAVPPTPVAALPSENALQTAPNRPFQLHLDWFTLRDGEMHLLKHPFRGDFHLARRFWQAPAQVLWTDPGNLSWGGLKLRFGTEPDAPQFGVDHMIAIRRQEAANLRTEAQVRGFHFRSNTPLPFPVNGAASTLRFSELSTLPEGGNGQWSSDVSLRLNVREAGEIVVEAQTQAPARLPGFFLAPEDVARRAEKAAFARQSRISSLVISERGDRLIDLIMLALQFRQPDMPASEIRHSLVTTLNQLALTRPLLAPLADYLLNPQNRTLKVAFGALTLEDLHNLPLNSAPEALFDALHLTALTTSLPDR</sequence>
<evidence type="ECO:0000313" key="1">
    <source>
        <dbReference type="EMBL" id="TPW34207.1"/>
    </source>
</evidence>
<comment type="caution">
    <text evidence="1">The sequence shown here is derived from an EMBL/GenBank/DDBJ whole genome shotgun (WGS) entry which is preliminary data.</text>
</comment>
<evidence type="ECO:0000313" key="2">
    <source>
        <dbReference type="Proteomes" id="UP000315037"/>
    </source>
</evidence>